<dbReference type="Proteomes" id="UP000198876">
    <property type="component" value="Unassembled WGS sequence"/>
</dbReference>
<accession>A0A1I2N3P1</accession>
<reference evidence="2" key="1">
    <citation type="submission" date="2016-10" db="EMBL/GenBank/DDBJ databases">
        <authorList>
            <person name="Varghese N."/>
            <person name="Submissions S."/>
        </authorList>
    </citation>
    <scope>NUCLEOTIDE SEQUENCE [LARGE SCALE GENOMIC DNA]</scope>
    <source>
        <strain evidence="2">CGMCC 1.7739</strain>
    </source>
</reference>
<dbReference type="EMBL" id="FOOQ01000001">
    <property type="protein sequence ID" value="SFF96021.1"/>
    <property type="molecule type" value="Genomic_DNA"/>
</dbReference>
<evidence type="ECO:0000313" key="2">
    <source>
        <dbReference type="Proteomes" id="UP000198876"/>
    </source>
</evidence>
<proteinExistence type="predicted"/>
<evidence type="ECO:0000313" key="1">
    <source>
        <dbReference type="EMBL" id="SFF96021.1"/>
    </source>
</evidence>
<dbReference type="STRING" id="553467.SAMN04488063_0933"/>
<dbReference type="RefSeq" id="WP_092889066.1">
    <property type="nucleotide sequence ID" value="NZ_FOOQ01000001.1"/>
</dbReference>
<dbReference type="AlphaFoldDB" id="A0A1I2N3P1"/>
<name>A0A1I2N3P1_9EURY</name>
<protein>
    <submittedName>
        <fullName evidence="1">Uncharacterized protein</fullName>
    </submittedName>
</protein>
<keyword evidence="2" id="KW-1185">Reference proteome</keyword>
<organism evidence="1 2">
    <name type="scientific">Halopelagius inordinatus</name>
    <dbReference type="NCBI Taxonomy" id="553467"/>
    <lineage>
        <taxon>Archaea</taxon>
        <taxon>Methanobacteriati</taxon>
        <taxon>Methanobacteriota</taxon>
        <taxon>Stenosarchaea group</taxon>
        <taxon>Halobacteria</taxon>
        <taxon>Halobacteriales</taxon>
        <taxon>Haloferacaceae</taxon>
    </lineage>
</organism>
<dbReference type="OrthoDB" id="295069at2157"/>
<sequence>MNGTATIGRLLRLAGLGPRGGVDATTDEHPYVCLGCGVEYDVEYHVCPNCGGFSVEHELDTDSGFAID</sequence>
<gene>
    <name evidence="1" type="ORF">SAMN04488063_0933</name>
</gene>